<dbReference type="EMBL" id="KL142373">
    <property type="protein sequence ID" value="KDR79439.1"/>
    <property type="molecule type" value="Genomic_DNA"/>
</dbReference>
<proteinExistence type="predicted"/>
<evidence type="ECO:0000313" key="2">
    <source>
        <dbReference type="Proteomes" id="UP000027222"/>
    </source>
</evidence>
<reference evidence="2" key="1">
    <citation type="journal article" date="2014" name="Proc. Natl. Acad. Sci. U.S.A.">
        <title>Extensive sampling of basidiomycete genomes demonstrates inadequacy of the white-rot/brown-rot paradigm for wood decay fungi.</title>
        <authorList>
            <person name="Riley R."/>
            <person name="Salamov A.A."/>
            <person name="Brown D.W."/>
            <person name="Nagy L.G."/>
            <person name="Floudas D."/>
            <person name="Held B.W."/>
            <person name="Levasseur A."/>
            <person name="Lombard V."/>
            <person name="Morin E."/>
            <person name="Otillar R."/>
            <person name="Lindquist E.A."/>
            <person name="Sun H."/>
            <person name="LaButti K.M."/>
            <person name="Schmutz J."/>
            <person name="Jabbour D."/>
            <person name="Luo H."/>
            <person name="Baker S.E."/>
            <person name="Pisabarro A.G."/>
            <person name="Walton J.D."/>
            <person name="Blanchette R.A."/>
            <person name="Henrissat B."/>
            <person name="Martin F."/>
            <person name="Cullen D."/>
            <person name="Hibbett D.S."/>
            <person name="Grigoriev I.V."/>
        </authorList>
    </citation>
    <scope>NUCLEOTIDE SEQUENCE [LARGE SCALE GENOMIC DNA]</scope>
    <source>
        <strain evidence="2">CBS 339.88</strain>
    </source>
</reference>
<protein>
    <submittedName>
        <fullName evidence="1">Uncharacterized protein</fullName>
    </submittedName>
</protein>
<name>A0A067THU3_GALM3</name>
<dbReference type="HOGENOM" id="CLU_662297_0_0_1"/>
<organism evidence="1 2">
    <name type="scientific">Galerina marginata (strain CBS 339.88)</name>
    <dbReference type="NCBI Taxonomy" id="685588"/>
    <lineage>
        <taxon>Eukaryota</taxon>
        <taxon>Fungi</taxon>
        <taxon>Dikarya</taxon>
        <taxon>Basidiomycota</taxon>
        <taxon>Agaricomycotina</taxon>
        <taxon>Agaricomycetes</taxon>
        <taxon>Agaricomycetidae</taxon>
        <taxon>Agaricales</taxon>
        <taxon>Agaricineae</taxon>
        <taxon>Strophariaceae</taxon>
        <taxon>Galerina</taxon>
    </lineage>
</organism>
<sequence length="415" mass="46287">MDRGSQLTGCEDSLGWGEKPTCNSLAVFYGGNPDDHLTLALQLLPNGGSTCLFSEDVAAGLVNATQTFISKFYEFLPSQQRLQMPLPATHVLHWWSVLAVCSGFNDASRQTYFYPLTSGWSTRGKASLSSLRLFLYKVDIPPEELLDTNAVMREPDGSDYAPSSPSPAFLNRVKGELCKTLPSNVNARSKFNAGPRKETFEGVEFHLPSRLEKRHRRTVAEAAEEYGRLAKISAEPLSSYSNCLRTLQAVSAYEGSLTHVSQLFGSLSRVQKTKDVCLRSEFAFATIIAHDQNSDSKLIFDGDLPDNPLFKIVNILEDEFVVSNSDKVYSVPKIARGGSEGLRLGERQLRRHRGRRPFQPHNACVVDRSPPKSVFSRWIEFFALHRQVLLRTFPLRSTASKTPAKPHRAPIGDMY</sequence>
<gene>
    <name evidence="1" type="ORF">GALMADRAFT_137271</name>
</gene>
<keyword evidence="2" id="KW-1185">Reference proteome</keyword>
<accession>A0A067THU3</accession>
<dbReference type="Proteomes" id="UP000027222">
    <property type="component" value="Unassembled WGS sequence"/>
</dbReference>
<dbReference type="AlphaFoldDB" id="A0A067THU3"/>
<evidence type="ECO:0000313" key="1">
    <source>
        <dbReference type="EMBL" id="KDR79439.1"/>
    </source>
</evidence>